<dbReference type="NCBIfam" id="TIGR01643">
    <property type="entry name" value="YD_repeat_2x"/>
    <property type="match status" value="2"/>
</dbReference>
<evidence type="ECO:0000313" key="2">
    <source>
        <dbReference type="Proteomes" id="UP000446658"/>
    </source>
</evidence>
<protein>
    <recommendedName>
        <fullName evidence="3">RHS repeat protein</fullName>
    </recommendedName>
</protein>
<dbReference type="Gene3D" id="2.180.10.10">
    <property type="entry name" value="RHS repeat-associated core"/>
    <property type="match status" value="1"/>
</dbReference>
<accession>A0A844GEK4</accession>
<dbReference type="RefSeq" id="WP_230370837.1">
    <property type="nucleotide sequence ID" value="NZ_WLYX01000001.1"/>
</dbReference>
<evidence type="ECO:0000313" key="1">
    <source>
        <dbReference type="EMBL" id="MTD33750.1"/>
    </source>
</evidence>
<keyword evidence="2" id="KW-1185">Reference proteome</keyword>
<dbReference type="Proteomes" id="UP000446658">
    <property type="component" value="Unassembled WGS sequence"/>
</dbReference>
<sequence length="177" mass="19083">MLTATRWPTATTHWVELIALRNENHRHYLFEYDEGGRVIAETGFDGAVTRYRYDPAGRLVEQQEGDVATHYRYDRAGRLIERSAPGSKENFGYDPAACSKPRTAMPACAGFTTRSAISAKNTTATTLPAYGKPSAGVMSTTNWAIASPPSGRTGIAWTCSITAAAMCMACCSASTTS</sequence>
<dbReference type="InterPro" id="IPR006530">
    <property type="entry name" value="YD"/>
</dbReference>
<gene>
    <name evidence="1" type="ORF">GKE73_13975</name>
</gene>
<organism evidence="1 2">
    <name type="scientific">Paludibacterium denitrificans</name>
    <dbReference type="NCBI Taxonomy" id="2675226"/>
    <lineage>
        <taxon>Bacteria</taxon>
        <taxon>Pseudomonadati</taxon>
        <taxon>Pseudomonadota</taxon>
        <taxon>Betaproteobacteria</taxon>
        <taxon>Neisseriales</taxon>
        <taxon>Chromobacteriaceae</taxon>
        <taxon>Paludibacterium</taxon>
    </lineage>
</organism>
<dbReference type="Pfam" id="PF05593">
    <property type="entry name" value="RHS_repeat"/>
    <property type="match status" value="1"/>
</dbReference>
<dbReference type="AlphaFoldDB" id="A0A844GEK4"/>
<dbReference type="EMBL" id="WLYX01000001">
    <property type="protein sequence ID" value="MTD33750.1"/>
    <property type="molecule type" value="Genomic_DNA"/>
</dbReference>
<comment type="caution">
    <text evidence="1">The sequence shown here is derived from an EMBL/GenBank/DDBJ whole genome shotgun (WGS) entry which is preliminary data.</text>
</comment>
<reference evidence="1 2" key="1">
    <citation type="submission" date="2019-11" db="EMBL/GenBank/DDBJ databases">
        <title>Draft genome sequence of Paludibacterium sp. dN18-1.</title>
        <authorList>
            <person name="Im W.-T."/>
        </authorList>
    </citation>
    <scope>NUCLEOTIDE SEQUENCE [LARGE SCALE GENOMIC DNA]</scope>
    <source>
        <strain evidence="2">dN 18-1</strain>
    </source>
</reference>
<name>A0A844GEK4_9NEIS</name>
<evidence type="ECO:0008006" key="3">
    <source>
        <dbReference type="Google" id="ProtNLM"/>
    </source>
</evidence>
<dbReference type="InterPro" id="IPR031325">
    <property type="entry name" value="RHS_repeat"/>
</dbReference>
<proteinExistence type="predicted"/>